<dbReference type="GO" id="GO:0004497">
    <property type="term" value="F:monooxygenase activity"/>
    <property type="evidence" value="ECO:0007669"/>
    <property type="project" value="InterPro"/>
</dbReference>
<proteinExistence type="inferred from homology"/>
<keyword evidence="6" id="KW-1185">Reference proteome</keyword>
<dbReference type="InterPro" id="IPR036396">
    <property type="entry name" value="Cyt_P450_sf"/>
</dbReference>
<dbReference type="SUPFAM" id="SSF50249">
    <property type="entry name" value="Nucleic acid-binding proteins"/>
    <property type="match status" value="1"/>
</dbReference>
<dbReference type="InterPro" id="IPR012340">
    <property type="entry name" value="NA-bd_OB-fold"/>
</dbReference>
<evidence type="ECO:0000256" key="4">
    <source>
        <dbReference type="ARBA" id="ARBA00023004"/>
    </source>
</evidence>
<dbReference type="GO" id="GO:0005506">
    <property type="term" value="F:iron ion binding"/>
    <property type="evidence" value="ECO:0007669"/>
    <property type="project" value="InterPro"/>
</dbReference>
<dbReference type="AlphaFoldDB" id="A0AAV9D254"/>
<dbReference type="Proteomes" id="UP001180020">
    <property type="component" value="Unassembled WGS sequence"/>
</dbReference>
<evidence type="ECO:0000313" key="6">
    <source>
        <dbReference type="Proteomes" id="UP001180020"/>
    </source>
</evidence>
<keyword evidence="4" id="KW-0408">Iron</keyword>
<reference evidence="5" key="1">
    <citation type="journal article" date="2023" name="Nat. Commun.">
        <title>Diploid and tetraploid genomes of Acorus and the evolution of monocots.</title>
        <authorList>
            <person name="Ma L."/>
            <person name="Liu K.W."/>
            <person name="Li Z."/>
            <person name="Hsiao Y.Y."/>
            <person name="Qi Y."/>
            <person name="Fu T."/>
            <person name="Tang G.D."/>
            <person name="Zhang D."/>
            <person name="Sun W.H."/>
            <person name="Liu D.K."/>
            <person name="Li Y."/>
            <person name="Chen G.Z."/>
            <person name="Liu X.D."/>
            <person name="Liao X.Y."/>
            <person name="Jiang Y.T."/>
            <person name="Yu X."/>
            <person name="Hao Y."/>
            <person name="Huang J."/>
            <person name="Zhao X.W."/>
            <person name="Ke S."/>
            <person name="Chen Y.Y."/>
            <person name="Wu W.L."/>
            <person name="Hsu J.L."/>
            <person name="Lin Y.F."/>
            <person name="Huang M.D."/>
            <person name="Li C.Y."/>
            <person name="Huang L."/>
            <person name="Wang Z.W."/>
            <person name="Zhao X."/>
            <person name="Zhong W.Y."/>
            <person name="Peng D.H."/>
            <person name="Ahmad S."/>
            <person name="Lan S."/>
            <person name="Zhang J.S."/>
            <person name="Tsai W.C."/>
            <person name="Van de Peer Y."/>
            <person name="Liu Z.J."/>
        </authorList>
    </citation>
    <scope>NUCLEOTIDE SEQUENCE</scope>
    <source>
        <strain evidence="5">CP</strain>
    </source>
</reference>
<evidence type="ECO:0000313" key="5">
    <source>
        <dbReference type="EMBL" id="KAK1295656.1"/>
    </source>
</evidence>
<dbReference type="PANTHER" id="PTHR24296">
    <property type="entry name" value="CYTOCHROME P450"/>
    <property type="match status" value="1"/>
</dbReference>
<protein>
    <submittedName>
        <fullName evidence="5">Cytochrome P450 86A2</fullName>
    </submittedName>
</protein>
<dbReference type="GO" id="GO:0016705">
    <property type="term" value="F:oxidoreductase activity, acting on paired donors, with incorporation or reduction of molecular oxygen"/>
    <property type="evidence" value="ECO:0007669"/>
    <property type="project" value="InterPro"/>
</dbReference>
<dbReference type="SUPFAM" id="SSF48264">
    <property type="entry name" value="Cytochrome P450"/>
    <property type="match status" value="1"/>
</dbReference>
<comment type="similarity">
    <text evidence="1">Belongs to the cytochrome P450 family.</text>
</comment>
<evidence type="ECO:0000256" key="2">
    <source>
        <dbReference type="ARBA" id="ARBA00022723"/>
    </source>
</evidence>
<keyword evidence="2" id="KW-0479">Metal-binding</keyword>
<dbReference type="EMBL" id="JAUJYO010000015">
    <property type="protein sequence ID" value="KAK1295656.1"/>
    <property type="molecule type" value="Genomic_DNA"/>
</dbReference>
<comment type="caution">
    <text evidence="5">The sequence shown here is derived from an EMBL/GenBank/DDBJ whole genome shotgun (WGS) entry which is preliminary data.</text>
</comment>
<keyword evidence="3" id="KW-0560">Oxidoreductase</keyword>
<dbReference type="GO" id="GO:0020037">
    <property type="term" value="F:heme binding"/>
    <property type="evidence" value="ECO:0007669"/>
    <property type="project" value="InterPro"/>
</dbReference>
<gene>
    <name evidence="5" type="primary">CYP86A2</name>
    <name evidence="5" type="ORF">QJS10_CPB15g02126</name>
</gene>
<dbReference type="Gene3D" id="1.10.630.10">
    <property type="entry name" value="Cytochrome P450"/>
    <property type="match status" value="1"/>
</dbReference>
<evidence type="ECO:0000256" key="1">
    <source>
        <dbReference type="ARBA" id="ARBA00010617"/>
    </source>
</evidence>
<dbReference type="Gene3D" id="2.40.50.140">
    <property type="entry name" value="Nucleic acid-binding proteins"/>
    <property type="match status" value="1"/>
</dbReference>
<evidence type="ECO:0000256" key="3">
    <source>
        <dbReference type="ARBA" id="ARBA00023002"/>
    </source>
</evidence>
<organism evidence="5 6">
    <name type="scientific">Acorus calamus</name>
    <name type="common">Sweet flag</name>
    <dbReference type="NCBI Taxonomy" id="4465"/>
    <lineage>
        <taxon>Eukaryota</taxon>
        <taxon>Viridiplantae</taxon>
        <taxon>Streptophyta</taxon>
        <taxon>Embryophyta</taxon>
        <taxon>Tracheophyta</taxon>
        <taxon>Spermatophyta</taxon>
        <taxon>Magnoliopsida</taxon>
        <taxon>Liliopsida</taxon>
        <taxon>Acoraceae</taxon>
        <taxon>Acorus</taxon>
    </lineage>
</organism>
<reference evidence="5" key="2">
    <citation type="submission" date="2023-06" db="EMBL/GenBank/DDBJ databases">
        <authorList>
            <person name="Ma L."/>
            <person name="Liu K.-W."/>
            <person name="Li Z."/>
            <person name="Hsiao Y.-Y."/>
            <person name="Qi Y."/>
            <person name="Fu T."/>
            <person name="Tang G."/>
            <person name="Zhang D."/>
            <person name="Sun W.-H."/>
            <person name="Liu D.-K."/>
            <person name="Li Y."/>
            <person name="Chen G.-Z."/>
            <person name="Liu X.-D."/>
            <person name="Liao X.-Y."/>
            <person name="Jiang Y.-T."/>
            <person name="Yu X."/>
            <person name="Hao Y."/>
            <person name="Huang J."/>
            <person name="Zhao X.-W."/>
            <person name="Ke S."/>
            <person name="Chen Y.-Y."/>
            <person name="Wu W.-L."/>
            <person name="Hsu J.-L."/>
            <person name="Lin Y.-F."/>
            <person name="Huang M.-D."/>
            <person name="Li C.-Y."/>
            <person name="Huang L."/>
            <person name="Wang Z.-W."/>
            <person name="Zhao X."/>
            <person name="Zhong W.-Y."/>
            <person name="Peng D.-H."/>
            <person name="Ahmad S."/>
            <person name="Lan S."/>
            <person name="Zhang J.-S."/>
            <person name="Tsai W.-C."/>
            <person name="Van De Peer Y."/>
            <person name="Liu Z.-J."/>
        </authorList>
    </citation>
    <scope>NUCLEOTIDE SEQUENCE</scope>
    <source>
        <strain evidence="5">CP</strain>
        <tissue evidence="5">Leaves</tissue>
    </source>
</reference>
<sequence length="160" mass="18493">MMNDEWIHGGLTFLNLRDHTRIVQHITTLPDQYPEAHLAETKLRLEYVVAVEGVVQLRPSESMNKKMKTGAIENLEHVLKNRFDNYPKGPTWHAVFHDLLGDDIFNSDGDTWLFQRKTAALEFTTRTLRHAMSRWVTRAVSLRLCPILASARTVDLQKVE</sequence>
<name>A0AAV9D254_ACOCL</name>
<accession>A0AAV9D254</accession>